<comment type="subcellular location">
    <subcellularLocation>
        <location evidence="1">Cytoplasm</location>
    </subcellularLocation>
</comment>
<evidence type="ECO:0000256" key="6">
    <source>
        <dbReference type="ARBA" id="ARBA00022490"/>
    </source>
</evidence>
<dbReference type="SUPFAM" id="SSF51569">
    <property type="entry name" value="Aldolase"/>
    <property type="match status" value="1"/>
</dbReference>
<reference evidence="11" key="1">
    <citation type="journal article" date="2023" name="Insect Mol. Biol.">
        <title>Genome sequencing provides insights into the evolution of gene families encoding plant cell wall-degrading enzymes in longhorned beetles.</title>
        <authorList>
            <person name="Shin N.R."/>
            <person name="Okamura Y."/>
            <person name="Kirsch R."/>
            <person name="Pauchet Y."/>
        </authorList>
    </citation>
    <scope>NUCLEOTIDE SEQUENCE</scope>
    <source>
        <strain evidence="11">MMC_N1</strain>
    </source>
</reference>
<evidence type="ECO:0000256" key="2">
    <source>
        <dbReference type="ARBA" id="ARBA00004878"/>
    </source>
</evidence>
<dbReference type="EC" id="4.1.3.3" evidence="5"/>
<evidence type="ECO:0000256" key="8">
    <source>
        <dbReference type="ARBA" id="ARBA00023270"/>
    </source>
</evidence>
<dbReference type="PROSITE" id="PS00665">
    <property type="entry name" value="DHDPS_1"/>
    <property type="match status" value="1"/>
</dbReference>
<keyword evidence="12" id="KW-1185">Reference proteome</keyword>
<dbReference type="InterPro" id="IPR020624">
    <property type="entry name" value="Schiff_base-form_aldolases_CS"/>
</dbReference>
<evidence type="ECO:0000256" key="1">
    <source>
        <dbReference type="ARBA" id="ARBA00004496"/>
    </source>
</evidence>
<protein>
    <recommendedName>
        <fullName evidence="5">N-acetylneuraminate lyase</fullName>
        <ecNumber evidence="5">4.1.3.3</ecNumber>
    </recommendedName>
</protein>
<comment type="pathway">
    <text evidence="2">Amino-sugar metabolism; N-acetylneuraminate degradation.</text>
</comment>
<comment type="caution">
    <text evidence="11">The sequence shown here is derived from an EMBL/GenBank/DDBJ whole genome shotgun (WGS) entry which is preliminary data.</text>
</comment>
<proteinExistence type="inferred from homology"/>
<evidence type="ECO:0000313" key="12">
    <source>
        <dbReference type="Proteomes" id="UP001162164"/>
    </source>
</evidence>
<organism evidence="11 12">
    <name type="scientific">Molorchus minor</name>
    <dbReference type="NCBI Taxonomy" id="1323400"/>
    <lineage>
        <taxon>Eukaryota</taxon>
        <taxon>Metazoa</taxon>
        <taxon>Ecdysozoa</taxon>
        <taxon>Arthropoda</taxon>
        <taxon>Hexapoda</taxon>
        <taxon>Insecta</taxon>
        <taxon>Pterygota</taxon>
        <taxon>Neoptera</taxon>
        <taxon>Endopterygota</taxon>
        <taxon>Coleoptera</taxon>
        <taxon>Polyphaga</taxon>
        <taxon>Cucujiformia</taxon>
        <taxon>Chrysomeloidea</taxon>
        <taxon>Cerambycidae</taxon>
        <taxon>Lamiinae</taxon>
        <taxon>Monochamini</taxon>
        <taxon>Molorchus</taxon>
    </lineage>
</organism>
<dbReference type="PANTHER" id="PTHR12128:SF21">
    <property type="entry name" value="N-ACETYLNEURAMINATE LYASE"/>
    <property type="match status" value="1"/>
</dbReference>
<comment type="subunit">
    <text evidence="4">Homotetramer.</text>
</comment>
<accession>A0ABQ9J0X5</accession>
<evidence type="ECO:0000256" key="10">
    <source>
        <dbReference type="ARBA" id="ARBA00044906"/>
    </source>
</evidence>
<dbReference type="Pfam" id="PF00701">
    <property type="entry name" value="DHDPS"/>
    <property type="match status" value="1"/>
</dbReference>
<keyword evidence="7" id="KW-0456">Lyase</keyword>
<keyword evidence="6" id="KW-0963">Cytoplasm</keyword>
<gene>
    <name evidence="11" type="ORF">NQ317_017389</name>
</gene>
<keyword evidence="9" id="KW-0119">Carbohydrate metabolism</keyword>
<dbReference type="Gene3D" id="3.20.20.70">
    <property type="entry name" value="Aldolase class I"/>
    <property type="match status" value="2"/>
</dbReference>
<dbReference type="InterPro" id="IPR002220">
    <property type="entry name" value="DapA-like"/>
</dbReference>
<evidence type="ECO:0000256" key="4">
    <source>
        <dbReference type="ARBA" id="ARBA00011881"/>
    </source>
</evidence>
<keyword evidence="8" id="KW-0704">Schiff base</keyword>
<dbReference type="InterPro" id="IPR013785">
    <property type="entry name" value="Aldolase_TIM"/>
</dbReference>
<sequence>MPTLNITVSVEDESLNQKGVGLRYKGSHKKECPAYIRATASSDGQALIIRETCYTHNHYIEQPIEYIDVLIDEDYDPQIVNFTFRGLCAPVFTAFNKDLSVNVSVIPRYAQFLADNDIKGVLIHGSTGEGVSLSVEERKSVVEEWASAVQTTKQHLMIQVGGCPLPDVLELARHAEKIVNMSNFLNEIVGKVPTFVGIKYKSNDLDDTIMAGAFAMEAVKAENLEEARAVQEELSVACSVITQNGAWVPTMKVAMNLTTPIDVGAVRPPLDNISTRHADQMQTALKLFLCCNRTVRVFINCN</sequence>
<dbReference type="SMART" id="SM01130">
    <property type="entry name" value="DHDPS"/>
    <property type="match status" value="1"/>
</dbReference>
<name>A0ABQ9J0X5_9CUCU</name>
<dbReference type="Proteomes" id="UP001162164">
    <property type="component" value="Unassembled WGS sequence"/>
</dbReference>
<comment type="catalytic activity">
    <reaction evidence="10">
        <text>aceneuramate = aldehydo-N-acetyl-D-mannosamine + pyruvate</text>
        <dbReference type="Rhea" id="RHEA:23296"/>
        <dbReference type="ChEBI" id="CHEBI:15361"/>
        <dbReference type="ChEBI" id="CHEBI:17122"/>
        <dbReference type="ChEBI" id="CHEBI:173083"/>
        <dbReference type="EC" id="4.1.3.3"/>
    </reaction>
</comment>
<evidence type="ECO:0000313" key="11">
    <source>
        <dbReference type="EMBL" id="KAJ8970731.1"/>
    </source>
</evidence>
<dbReference type="PANTHER" id="PTHR12128">
    <property type="entry name" value="DIHYDRODIPICOLINATE SYNTHASE"/>
    <property type="match status" value="1"/>
</dbReference>
<evidence type="ECO:0000256" key="9">
    <source>
        <dbReference type="ARBA" id="ARBA00023277"/>
    </source>
</evidence>
<dbReference type="EMBL" id="JAPWTJ010001585">
    <property type="protein sequence ID" value="KAJ8970731.1"/>
    <property type="molecule type" value="Genomic_DNA"/>
</dbReference>
<comment type="similarity">
    <text evidence="3">Belongs to the DapA family. NanA subfamily.</text>
</comment>
<evidence type="ECO:0000256" key="7">
    <source>
        <dbReference type="ARBA" id="ARBA00023239"/>
    </source>
</evidence>
<evidence type="ECO:0000256" key="5">
    <source>
        <dbReference type="ARBA" id="ARBA00012911"/>
    </source>
</evidence>
<evidence type="ECO:0000256" key="3">
    <source>
        <dbReference type="ARBA" id="ARBA00006324"/>
    </source>
</evidence>